<evidence type="ECO:0000313" key="2">
    <source>
        <dbReference type="EMBL" id="KAK8748931.1"/>
    </source>
</evidence>
<keyword evidence="3" id="KW-1185">Reference proteome</keyword>
<dbReference type="SUPFAM" id="SSF48452">
    <property type="entry name" value="TPR-like"/>
    <property type="match status" value="1"/>
</dbReference>
<dbReference type="EMBL" id="JARKIK010000010">
    <property type="protein sequence ID" value="KAK8748931.1"/>
    <property type="molecule type" value="Genomic_DNA"/>
</dbReference>
<dbReference type="AlphaFoldDB" id="A0AAW0XWK9"/>
<organism evidence="2 3">
    <name type="scientific">Cherax quadricarinatus</name>
    <name type="common">Australian red claw crayfish</name>
    <dbReference type="NCBI Taxonomy" id="27406"/>
    <lineage>
        <taxon>Eukaryota</taxon>
        <taxon>Metazoa</taxon>
        <taxon>Ecdysozoa</taxon>
        <taxon>Arthropoda</taxon>
        <taxon>Crustacea</taxon>
        <taxon>Multicrustacea</taxon>
        <taxon>Malacostraca</taxon>
        <taxon>Eumalacostraca</taxon>
        <taxon>Eucarida</taxon>
        <taxon>Decapoda</taxon>
        <taxon>Pleocyemata</taxon>
        <taxon>Astacidea</taxon>
        <taxon>Parastacoidea</taxon>
        <taxon>Parastacidae</taxon>
        <taxon>Cherax</taxon>
    </lineage>
</organism>
<feature type="chain" id="PRO_5043878187" evidence="1">
    <location>
        <begin position="19"/>
        <end position="140"/>
    </location>
</feature>
<reference evidence="2 3" key="1">
    <citation type="journal article" date="2024" name="BMC Genomics">
        <title>Genome assembly of redclaw crayfish (Cherax quadricarinatus) provides insights into its immune adaptation and hypoxia tolerance.</title>
        <authorList>
            <person name="Liu Z."/>
            <person name="Zheng J."/>
            <person name="Li H."/>
            <person name="Fang K."/>
            <person name="Wang S."/>
            <person name="He J."/>
            <person name="Zhou D."/>
            <person name="Weng S."/>
            <person name="Chi M."/>
            <person name="Gu Z."/>
            <person name="He J."/>
            <person name="Li F."/>
            <person name="Wang M."/>
        </authorList>
    </citation>
    <scope>NUCLEOTIDE SEQUENCE [LARGE SCALE GENOMIC DNA]</scope>
    <source>
        <strain evidence="2">ZL_2023a</strain>
    </source>
</reference>
<evidence type="ECO:0000313" key="3">
    <source>
        <dbReference type="Proteomes" id="UP001445076"/>
    </source>
</evidence>
<dbReference type="InterPro" id="IPR052943">
    <property type="entry name" value="TMTC_O-mannosyl-trnsfr"/>
</dbReference>
<dbReference type="InterPro" id="IPR019734">
    <property type="entry name" value="TPR_rpt"/>
</dbReference>
<dbReference type="Pfam" id="PF13181">
    <property type="entry name" value="TPR_8"/>
    <property type="match status" value="1"/>
</dbReference>
<accession>A0AAW0XWK9</accession>
<dbReference type="PANTHER" id="PTHR44809:SF1">
    <property type="entry name" value="PROTEIN O-MANNOSYL-TRANSFERASE TMTC1"/>
    <property type="match status" value="1"/>
</dbReference>
<name>A0AAW0XWK9_CHEQU</name>
<feature type="signal peptide" evidence="1">
    <location>
        <begin position="1"/>
        <end position="18"/>
    </location>
</feature>
<dbReference type="Proteomes" id="UP001445076">
    <property type="component" value="Unassembled WGS sequence"/>
</dbReference>
<dbReference type="Gene3D" id="1.25.40.10">
    <property type="entry name" value="Tetratricopeptide repeat domain"/>
    <property type="match status" value="1"/>
</dbReference>
<evidence type="ECO:0000256" key="1">
    <source>
        <dbReference type="SAM" id="SignalP"/>
    </source>
</evidence>
<dbReference type="Pfam" id="PF13432">
    <property type="entry name" value="TPR_16"/>
    <property type="match status" value="1"/>
</dbReference>
<sequence length="140" mass="16223">APCLLLLLLVFSCRTVHRNRDWESRETLFLSGLRTLPHNAKMHYNFANLQKDLGNTDLAKFHYTEAIRLWPRHSSAHNNLGTLVKNTSQAEKHFWLALKAHPRHSHAFYNLAHLRQQQGRVGEAVALLEESLRYDSTNTE</sequence>
<dbReference type="PANTHER" id="PTHR44809">
    <property type="match status" value="1"/>
</dbReference>
<gene>
    <name evidence="2" type="ORF">OTU49_015603</name>
</gene>
<keyword evidence="1" id="KW-0732">Signal</keyword>
<feature type="non-terminal residue" evidence="2">
    <location>
        <position position="140"/>
    </location>
</feature>
<protein>
    <submittedName>
        <fullName evidence="2">Uncharacterized protein</fullName>
    </submittedName>
</protein>
<dbReference type="InterPro" id="IPR011990">
    <property type="entry name" value="TPR-like_helical_dom_sf"/>
</dbReference>
<dbReference type="SMART" id="SM00028">
    <property type="entry name" value="TPR"/>
    <property type="match status" value="3"/>
</dbReference>
<proteinExistence type="predicted"/>
<feature type="non-terminal residue" evidence="2">
    <location>
        <position position="1"/>
    </location>
</feature>
<comment type="caution">
    <text evidence="2">The sequence shown here is derived from an EMBL/GenBank/DDBJ whole genome shotgun (WGS) entry which is preliminary data.</text>
</comment>